<sequence length="198" mass="21797">MYIWILGWLFDLAGRAREDCLTRQAPPCTNHNALNHRSTDHRYLHLITTLINTTIKSTHTQHTLSGLVKLYSHVYLPQGLLACYLPVSCESRSPSVFLVCVRPDLYRETTMSQQDPFQALVDALRRTLTINPPTPSTITSPSPAPAVTSVNTVPSSSPPVYASPMATPAPYAGSAEDCSGFLLQCELVRTCTLTIQPK</sequence>
<accession>A0A3N0Y7U4</accession>
<dbReference type="Proteomes" id="UP000281406">
    <property type="component" value="Unassembled WGS sequence"/>
</dbReference>
<comment type="caution">
    <text evidence="2">The sequence shown here is derived from an EMBL/GenBank/DDBJ whole genome shotgun (WGS) entry which is preliminary data.</text>
</comment>
<proteinExistence type="predicted"/>
<dbReference type="EMBL" id="RJVU01050031">
    <property type="protein sequence ID" value="ROL42249.1"/>
    <property type="molecule type" value="Genomic_DNA"/>
</dbReference>
<dbReference type="AlphaFoldDB" id="A0A3N0Y7U4"/>
<feature type="chain" id="PRO_5017994275" evidence="1">
    <location>
        <begin position="19"/>
        <end position="198"/>
    </location>
</feature>
<feature type="signal peptide" evidence="1">
    <location>
        <begin position="1"/>
        <end position="18"/>
    </location>
</feature>
<evidence type="ECO:0000256" key="1">
    <source>
        <dbReference type="SAM" id="SignalP"/>
    </source>
</evidence>
<reference evidence="2 3" key="1">
    <citation type="submission" date="2018-10" db="EMBL/GenBank/DDBJ databases">
        <title>Genome assembly for a Yunnan-Guizhou Plateau 3E fish, Anabarilius grahami (Regan), and its evolutionary and genetic applications.</title>
        <authorList>
            <person name="Jiang W."/>
        </authorList>
    </citation>
    <scope>NUCLEOTIDE SEQUENCE [LARGE SCALE GENOMIC DNA]</scope>
    <source>
        <strain evidence="2">AG-KIZ</strain>
        <tissue evidence="2">Muscle</tissue>
    </source>
</reference>
<organism evidence="2 3">
    <name type="scientific">Anabarilius grahami</name>
    <name type="common">Kanglang fish</name>
    <name type="synonym">Barilius grahami</name>
    <dbReference type="NCBI Taxonomy" id="495550"/>
    <lineage>
        <taxon>Eukaryota</taxon>
        <taxon>Metazoa</taxon>
        <taxon>Chordata</taxon>
        <taxon>Craniata</taxon>
        <taxon>Vertebrata</taxon>
        <taxon>Euteleostomi</taxon>
        <taxon>Actinopterygii</taxon>
        <taxon>Neopterygii</taxon>
        <taxon>Teleostei</taxon>
        <taxon>Ostariophysi</taxon>
        <taxon>Cypriniformes</taxon>
        <taxon>Xenocyprididae</taxon>
        <taxon>Xenocypridinae</taxon>
        <taxon>Xenocypridinae incertae sedis</taxon>
        <taxon>Anabarilius</taxon>
    </lineage>
</organism>
<keyword evidence="3" id="KW-1185">Reference proteome</keyword>
<name>A0A3N0Y7U4_ANAGA</name>
<evidence type="ECO:0000313" key="2">
    <source>
        <dbReference type="EMBL" id="ROL42249.1"/>
    </source>
</evidence>
<keyword evidence="1" id="KW-0732">Signal</keyword>
<evidence type="ECO:0000313" key="3">
    <source>
        <dbReference type="Proteomes" id="UP000281406"/>
    </source>
</evidence>
<gene>
    <name evidence="2" type="ORF">DPX16_23697</name>
</gene>
<protein>
    <submittedName>
        <fullName evidence="2">Uncharacterized protein</fullName>
    </submittedName>
</protein>